<dbReference type="FunFam" id="2.40.110.10:FF:000002">
    <property type="entry name" value="Acyl-CoA dehydrogenase fadE12"/>
    <property type="match status" value="1"/>
</dbReference>
<evidence type="ECO:0000256" key="4">
    <source>
        <dbReference type="ARBA" id="ARBA00022630"/>
    </source>
</evidence>
<dbReference type="EMBL" id="JAAVXB010000010">
    <property type="protein sequence ID" value="NKF23938.1"/>
    <property type="molecule type" value="Genomic_DNA"/>
</dbReference>
<dbReference type="SUPFAM" id="SSF47203">
    <property type="entry name" value="Acyl-CoA dehydrogenase C-terminal domain-like"/>
    <property type="match status" value="1"/>
</dbReference>
<dbReference type="Proteomes" id="UP000653472">
    <property type="component" value="Unassembled WGS sequence"/>
</dbReference>
<evidence type="ECO:0000256" key="2">
    <source>
        <dbReference type="ARBA" id="ARBA00009347"/>
    </source>
</evidence>
<comment type="subunit">
    <text evidence="3">Homodimer.</text>
</comment>
<keyword evidence="6 7" id="KW-0560">Oxidoreductase</keyword>
<evidence type="ECO:0000256" key="5">
    <source>
        <dbReference type="ARBA" id="ARBA00022827"/>
    </source>
</evidence>
<evidence type="ECO:0000259" key="8">
    <source>
        <dbReference type="Pfam" id="PF00441"/>
    </source>
</evidence>
<dbReference type="Pfam" id="PF00441">
    <property type="entry name" value="Acyl-CoA_dh_1"/>
    <property type="match status" value="1"/>
</dbReference>
<keyword evidence="4 7" id="KW-0285">Flavoprotein</keyword>
<dbReference type="SUPFAM" id="SSF56645">
    <property type="entry name" value="Acyl-CoA dehydrogenase NM domain-like"/>
    <property type="match status" value="1"/>
</dbReference>
<organism evidence="11 12">
    <name type="scientific">Solimonas marina</name>
    <dbReference type="NCBI Taxonomy" id="2714601"/>
    <lineage>
        <taxon>Bacteria</taxon>
        <taxon>Pseudomonadati</taxon>
        <taxon>Pseudomonadota</taxon>
        <taxon>Gammaproteobacteria</taxon>
        <taxon>Nevskiales</taxon>
        <taxon>Nevskiaceae</taxon>
        <taxon>Solimonas</taxon>
    </lineage>
</organism>
<dbReference type="Pfam" id="PF02771">
    <property type="entry name" value="Acyl-CoA_dh_N"/>
    <property type="match status" value="1"/>
</dbReference>
<evidence type="ECO:0000256" key="1">
    <source>
        <dbReference type="ARBA" id="ARBA00001974"/>
    </source>
</evidence>
<dbReference type="AlphaFoldDB" id="A0A969WCB7"/>
<dbReference type="PANTHER" id="PTHR48083:SF13">
    <property type="entry name" value="ACYL-COA DEHYDROGENASE FAMILY MEMBER 11"/>
    <property type="match status" value="1"/>
</dbReference>
<comment type="similarity">
    <text evidence="2 7">Belongs to the acyl-CoA dehydrogenase family.</text>
</comment>
<dbReference type="InterPro" id="IPR050741">
    <property type="entry name" value="Acyl-CoA_dehydrogenase"/>
</dbReference>
<dbReference type="Gene3D" id="1.10.540.10">
    <property type="entry name" value="Acyl-CoA dehydrogenase/oxidase, N-terminal domain"/>
    <property type="match status" value="1"/>
</dbReference>
<evidence type="ECO:0000256" key="7">
    <source>
        <dbReference type="RuleBase" id="RU362125"/>
    </source>
</evidence>
<dbReference type="PANTHER" id="PTHR48083">
    <property type="entry name" value="MEDIUM-CHAIN SPECIFIC ACYL-COA DEHYDROGENASE, MITOCHONDRIAL-RELATED"/>
    <property type="match status" value="1"/>
</dbReference>
<accession>A0A969WCB7</accession>
<evidence type="ECO:0000259" key="9">
    <source>
        <dbReference type="Pfam" id="PF02770"/>
    </source>
</evidence>
<dbReference type="InterPro" id="IPR037069">
    <property type="entry name" value="AcylCoA_DH/ox_N_sf"/>
</dbReference>
<keyword evidence="5 7" id="KW-0274">FAD</keyword>
<evidence type="ECO:0000313" key="11">
    <source>
        <dbReference type="EMBL" id="NKF23938.1"/>
    </source>
</evidence>
<sequence length="416" mass="45550">MEFAHSPRTQDLIKRVRQFMRERIAPVEAEVLQAQRAAAHGGDWTRWQIAPAVETLKAEARAAGLWNLFLPDAELGAGLSNVEYAPLAEEMGRSFLAPEIFNCNAPDTGNMEVLWKYGSDEQKARWLTPLLNGEIRSAFCMTEPDVASSDATNMQATAVLDGDEVVINGKKWWSTGIGHPNCRFVIFMGLSDPEANRHQQHSMVLVPLDAPGVTIQRMLPVFSEYDEPYGHGEVHFDNVRVPKSNLIKGIGKGFEIAQGRLGPGRIHHCMRCIGAAERALELLIERGLTRVAFGKPLLQLGGNRERIADLRIAIDQARLLTLFAAWKVDKIGVHAALTEISAIKVVAPNVLEQVVSEAIQIHGGAGLSNDFPLTALYATARVLRLADGPDAVHRGMIARVELGKFGSLVKQAGVRA</sequence>
<dbReference type="GO" id="GO:0050660">
    <property type="term" value="F:flavin adenine dinucleotide binding"/>
    <property type="evidence" value="ECO:0007669"/>
    <property type="project" value="InterPro"/>
</dbReference>
<dbReference type="Gene3D" id="1.20.140.10">
    <property type="entry name" value="Butyryl-CoA Dehydrogenase, subunit A, domain 3"/>
    <property type="match status" value="1"/>
</dbReference>
<reference evidence="11" key="1">
    <citation type="submission" date="2020-03" db="EMBL/GenBank/DDBJ databases">
        <title>Solimonas marina sp. nov., isolated from deep seawater of the Pacific Ocean.</title>
        <authorList>
            <person name="Liu X."/>
            <person name="Lai Q."/>
            <person name="Sun F."/>
            <person name="Gai Y."/>
            <person name="Li G."/>
            <person name="Shao Z."/>
        </authorList>
    </citation>
    <scope>NUCLEOTIDE SEQUENCE</scope>
    <source>
        <strain evidence="11">C16B3</strain>
    </source>
</reference>
<keyword evidence="12" id="KW-1185">Reference proteome</keyword>
<evidence type="ECO:0000256" key="6">
    <source>
        <dbReference type="ARBA" id="ARBA00023002"/>
    </source>
</evidence>
<dbReference type="InterPro" id="IPR009100">
    <property type="entry name" value="AcylCoA_DH/oxidase_NM_dom_sf"/>
</dbReference>
<dbReference type="GO" id="GO:0003995">
    <property type="term" value="F:acyl-CoA dehydrogenase activity"/>
    <property type="evidence" value="ECO:0007669"/>
    <property type="project" value="TreeGrafter"/>
</dbReference>
<dbReference type="GO" id="GO:0005737">
    <property type="term" value="C:cytoplasm"/>
    <property type="evidence" value="ECO:0007669"/>
    <property type="project" value="TreeGrafter"/>
</dbReference>
<dbReference type="InterPro" id="IPR036250">
    <property type="entry name" value="AcylCo_DH-like_C"/>
</dbReference>
<protein>
    <submittedName>
        <fullName evidence="11">Acyl-CoA dehydrogenase</fullName>
    </submittedName>
</protein>
<comment type="cofactor">
    <cofactor evidence="1 7">
        <name>FAD</name>
        <dbReference type="ChEBI" id="CHEBI:57692"/>
    </cofactor>
</comment>
<dbReference type="GO" id="GO:0033539">
    <property type="term" value="P:fatty acid beta-oxidation using acyl-CoA dehydrogenase"/>
    <property type="evidence" value="ECO:0007669"/>
    <property type="project" value="TreeGrafter"/>
</dbReference>
<comment type="caution">
    <text evidence="11">The sequence shown here is derived from an EMBL/GenBank/DDBJ whole genome shotgun (WGS) entry which is preliminary data.</text>
</comment>
<dbReference type="InterPro" id="IPR006091">
    <property type="entry name" value="Acyl-CoA_Oxase/DH_mid-dom"/>
</dbReference>
<proteinExistence type="inferred from homology"/>
<dbReference type="RefSeq" id="WP_168149253.1">
    <property type="nucleotide sequence ID" value="NZ_JAAVXB010000010.1"/>
</dbReference>
<feature type="domain" description="Acyl-CoA oxidase/dehydrogenase middle" evidence="9">
    <location>
        <begin position="138"/>
        <end position="239"/>
    </location>
</feature>
<dbReference type="InterPro" id="IPR046373">
    <property type="entry name" value="Acyl-CoA_Oxase/DH_mid-dom_sf"/>
</dbReference>
<evidence type="ECO:0000259" key="10">
    <source>
        <dbReference type="Pfam" id="PF02771"/>
    </source>
</evidence>
<name>A0A969WCB7_9GAMM</name>
<feature type="domain" description="Acyl-CoA dehydrogenase/oxidase C-terminal" evidence="8">
    <location>
        <begin position="251"/>
        <end position="400"/>
    </location>
</feature>
<evidence type="ECO:0000313" key="12">
    <source>
        <dbReference type="Proteomes" id="UP000653472"/>
    </source>
</evidence>
<feature type="domain" description="Acyl-CoA dehydrogenase/oxidase N-terminal" evidence="10">
    <location>
        <begin position="9"/>
        <end position="134"/>
    </location>
</feature>
<dbReference type="InterPro" id="IPR009075">
    <property type="entry name" value="AcylCo_DH/oxidase_C"/>
</dbReference>
<dbReference type="InterPro" id="IPR013786">
    <property type="entry name" value="AcylCoA_DH/ox_N"/>
</dbReference>
<gene>
    <name evidence="11" type="ORF">G7Y82_16615</name>
</gene>
<dbReference type="Pfam" id="PF02770">
    <property type="entry name" value="Acyl-CoA_dh_M"/>
    <property type="match status" value="1"/>
</dbReference>
<dbReference type="Gene3D" id="2.40.110.10">
    <property type="entry name" value="Butyryl-CoA Dehydrogenase, subunit A, domain 2"/>
    <property type="match status" value="1"/>
</dbReference>
<evidence type="ECO:0000256" key="3">
    <source>
        <dbReference type="ARBA" id="ARBA00011738"/>
    </source>
</evidence>